<comment type="subcellular location">
    <subcellularLocation>
        <location evidence="1">Secreted</location>
    </subcellularLocation>
</comment>
<evidence type="ECO:0000256" key="6">
    <source>
        <dbReference type="SAM" id="SignalP"/>
    </source>
</evidence>
<keyword evidence="5" id="KW-1015">Disulfide bond</keyword>
<dbReference type="OrthoDB" id="5965801at2759"/>
<dbReference type="InterPro" id="IPR039670">
    <property type="entry name" value="NPC2-like"/>
</dbReference>
<dbReference type="SMART" id="SM00737">
    <property type="entry name" value="ML"/>
    <property type="match status" value="1"/>
</dbReference>
<evidence type="ECO:0000259" key="7">
    <source>
        <dbReference type="SMART" id="SM00737"/>
    </source>
</evidence>
<dbReference type="Gene3D" id="2.60.40.770">
    <property type="match status" value="1"/>
</dbReference>
<dbReference type="FunFam" id="2.60.40.770:FF:000001">
    <property type="entry name" value="NPC intracellular cholesterol transporter 2"/>
    <property type="match status" value="1"/>
</dbReference>
<evidence type="ECO:0000256" key="3">
    <source>
        <dbReference type="ARBA" id="ARBA00022525"/>
    </source>
</evidence>
<name>A0A7M5WR39_9CNID</name>
<sequence>MERVIIFLALIGLASSMSIKFNSCESSRGKSTASNISLIIEPCTAEPCKLIKGQSSSIAVHFTPANVAKTLAVSVHAKIASFWVPYSIDKPDACKDSGLTCPLAAGTEADYEYSLKVSTAYPSISLPLEWKITDDTGASPVCVVFPIVVTSSAASMYEEETLALIP</sequence>
<evidence type="ECO:0000256" key="5">
    <source>
        <dbReference type="ARBA" id="ARBA00023157"/>
    </source>
</evidence>
<dbReference type="GO" id="GO:0005576">
    <property type="term" value="C:extracellular region"/>
    <property type="evidence" value="ECO:0007669"/>
    <property type="project" value="UniProtKB-SubCell"/>
</dbReference>
<feature type="signal peptide" evidence="6">
    <location>
        <begin position="1"/>
        <end position="16"/>
    </location>
</feature>
<organism evidence="8 9">
    <name type="scientific">Clytia hemisphaerica</name>
    <dbReference type="NCBI Taxonomy" id="252671"/>
    <lineage>
        <taxon>Eukaryota</taxon>
        <taxon>Metazoa</taxon>
        <taxon>Cnidaria</taxon>
        <taxon>Hydrozoa</taxon>
        <taxon>Hydroidolina</taxon>
        <taxon>Leptothecata</taxon>
        <taxon>Obeliida</taxon>
        <taxon>Clytiidae</taxon>
        <taxon>Clytia</taxon>
    </lineage>
</organism>
<dbReference type="InterPro" id="IPR033916">
    <property type="entry name" value="ML_Npc2-like"/>
</dbReference>
<dbReference type="AlphaFoldDB" id="A0A7M5WR39"/>
<evidence type="ECO:0000313" key="9">
    <source>
        <dbReference type="Proteomes" id="UP000594262"/>
    </source>
</evidence>
<proteinExistence type="inferred from homology"/>
<evidence type="ECO:0000256" key="2">
    <source>
        <dbReference type="ARBA" id="ARBA00006370"/>
    </source>
</evidence>
<dbReference type="GO" id="GO:0032367">
    <property type="term" value="P:intracellular cholesterol transport"/>
    <property type="evidence" value="ECO:0007669"/>
    <property type="project" value="InterPro"/>
</dbReference>
<dbReference type="CDD" id="cd00916">
    <property type="entry name" value="Npc2_like"/>
    <property type="match status" value="1"/>
</dbReference>
<dbReference type="InterPro" id="IPR014756">
    <property type="entry name" value="Ig_E-set"/>
</dbReference>
<dbReference type="PANTHER" id="PTHR11306">
    <property type="entry name" value="NIEMANN PICK TYPE C2 PROTEIN NPC2-RELATED"/>
    <property type="match status" value="1"/>
</dbReference>
<evidence type="ECO:0000256" key="4">
    <source>
        <dbReference type="ARBA" id="ARBA00022729"/>
    </source>
</evidence>
<dbReference type="GO" id="GO:0032934">
    <property type="term" value="F:sterol binding"/>
    <property type="evidence" value="ECO:0007669"/>
    <property type="project" value="InterPro"/>
</dbReference>
<dbReference type="RefSeq" id="XP_066922940.1">
    <property type="nucleotide sequence ID" value="XM_067066839.1"/>
</dbReference>
<protein>
    <recommendedName>
        <fullName evidence="7">MD-2-related lipid-recognition domain-containing protein</fullName>
    </recommendedName>
</protein>
<accession>A0A7M5WR39</accession>
<feature type="chain" id="PRO_5029767161" description="MD-2-related lipid-recognition domain-containing protein" evidence="6">
    <location>
        <begin position="17"/>
        <end position="166"/>
    </location>
</feature>
<evidence type="ECO:0000256" key="1">
    <source>
        <dbReference type="ARBA" id="ARBA00004613"/>
    </source>
</evidence>
<feature type="domain" description="MD-2-related lipid-recognition" evidence="7">
    <location>
        <begin position="21"/>
        <end position="147"/>
    </location>
</feature>
<comment type="similarity">
    <text evidence="2">Belongs to the NPC2 family.</text>
</comment>
<dbReference type="InterPro" id="IPR003172">
    <property type="entry name" value="ML_dom"/>
</dbReference>
<dbReference type="PANTHER" id="PTHR11306:SF68">
    <property type="entry name" value="NPC INTRACELLULAR CHOLESTEROL TRANSPORTER 2"/>
    <property type="match status" value="1"/>
</dbReference>
<keyword evidence="9" id="KW-1185">Reference proteome</keyword>
<dbReference type="Pfam" id="PF02221">
    <property type="entry name" value="E1_DerP2_DerF2"/>
    <property type="match status" value="1"/>
</dbReference>
<reference evidence="8" key="1">
    <citation type="submission" date="2021-01" db="UniProtKB">
        <authorList>
            <consortium name="EnsemblMetazoa"/>
        </authorList>
    </citation>
    <scope>IDENTIFICATION</scope>
</reference>
<evidence type="ECO:0000313" key="8">
    <source>
        <dbReference type="EnsemblMetazoa" id="CLYHEMP004392.1"/>
    </source>
</evidence>
<dbReference type="EnsemblMetazoa" id="CLYHEMT004392.1">
    <property type="protein sequence ID" value="CLYHEMP004392.1"/>
    <property type="gene ID" value="CLYHEMG004392"/>
</dbReference>
<dbReference type="GeneID" id="136810269"/>
<keyword evidence="3" id="KW-0964">Secreted</keyword>
<keyword evidence="4 6" id="KW-0732">Signal</keyword>
<dbReference type="Proteomes" id="UP000594262">
    <property type="component" value="Unplaced"/>
</dbReference>
<dbReference type="SUPFAM" id="SSF81296">
    <property type="entry name" value="E set domains"/>
    <property type="match status" value="1"/>
</dbReference>